<protein>
    <submittedName>
        <fullName evidence="3">LisH domain-containing protein</fullName>
    </submittedName>
</protein>
<evidence type="ECO:0000313" key="2">
    <source>
        <dbReference type="Proteomes" id="UP000887581"/>
    </source>
</evidence>
<evidence type="ECO:0000256" key="1">
    <source>
        <dbReference type="SAM" id="MobiDB-lite"/>
    </source>
</evidence>
<sequence>MDSGAIELKQTVIDKLRHNGTLDRIQKTIIYSKTQAELRYAIFLALESNENNELEISRNELDMRSGYSVIYHFLRQNRFLATAAVFEKEMHQEIISLEELKKDDTTKFYFQLFGDTTITLTKSVKENSIPDCRIVNSDSENKREGSGQKVRGWDVSEIKKNEINDIDSNAASSRERNPNNEEVEKQRMSQSDSNSTLKSVTSHSEISSSANETPKRKEKLDGKTDDEKRRKCNERSSRSSRSPVSEQQQQETPKESSIKYQISSYPRKLPPITSTRNETIASKRLPAIPSLNNASSHTGTTLLQRLDTILNSPLSDKHETDEDIVEEIIIDELLQSNNSDDTNSF</sequence>
<dbReference type="WBParaSite" id="sdigi.contig9.g1034.t1">
    <property type="protein sequence ID" value="sdigi.contig9.g1034.t1"/>
    <property type="gene ID" value="sdigi.contig9.g1034"/>
</dbReference>
<keyword evidence="2" id="KW-1185">Reference proteome</keyword>
<feature type="region of interest" description="Disordered" evidence="1">
    <location>
        <begin position="164"/>
        <end position="273"/>
    </location>
</feature>
<reference evidence="3" key="1">
    <citation type="submission" date="2022-11" db="UniProtKB">
        <authorList>
            <consortium name="WormBaseParasite"/>
        </authorList>
    </citation>
    <scope>IDENTIFICATION</scope>
</reference>
<feature type="compositionally biased region" description="Low complexity" evidence="1">
    <location>
        <begin position="239"/>
        <end position="251"/>
    </location>
</feature>
<dbReference type="Proteomes" id="UP000887581">
    <property type="component" value="Unplaced"/>
</dbReference>
<feature type="compositionally biased region" description="Basic and acidic residues" evidence="1">
    <location>
        <begin position="173"/>
        <end position="187"/>
    </location>
</feature>
<organism evidence="2 3">
    <name type="scientific">Setaria digitata</name>
    <dbReference type="NCBI Taxonomy" id="48799"/>
    <lineage>
        <taxon>Eukaryota</taxon>
        <taxon>Metazoa</taxon>
        <taxon>Ecdysozoa</taxon>
        <taxon>Nematoda</taxon>
        <taxon>Chromadorea</taxon>
        <taxon>Rhabditida</taxon>
        <taxon>Spirurina</taxon>
        <taxon>Spiruromorpha</taxon>
        <taxon>Filarioidea</taxon>
        <taxon>Setariidae</taxon>
        <taxon>Setaria</taxon>
    </lineage>
</organism>
<dbReference type="AlphaFoldDB" id="A0A915Q804"/>
<proteinExistence type="predicted"/>
<dbReference type="PROSITE" id="PS50896">
    <property type="entry name" value="LISH"/>
    <property type="match status" value="1"/>
</dbReference>
<dbReference type="InterPro" id="IPR006594">
    <property type="entry name" value="LisH"/>
</dbReference>
<feature type="compositionally biased region" description="Polar residues" evidence="1">
    <location>
        <begin position="188"/>
        <end position="212"/>
    </location>
</feature>
<accession>A0A915Q804</accession>
<evidence type="ECO:0000313" key="3">
    <source>
        <dbReference type="WBParaSite" id="sdigi.contig9.g1034.t1"/>
    </source>
</evidence>
<name>A0A915Q804_9BILA</name>
<feature type="compositionally biased region" description="Basic and acidic residues" evidence="1">
    <location>
        <begin position="213"/>
        <end position="237"/>
    </location>
</feature>